<dbReference type="Gene3D" id="3.40.50.300">
    <property type="entry name" value="P-loop containing nucleotide triphosphate hydrolases"/>
    <property type="match status" value="1"/>
</dbReference>
<dbReference type="PANTHER" id="PTHR23155:SF1152">
    <property type="entry name" value="AAA+ ATPASE DOMAIN-CONTAINING PROTEIN"/>
    <property type="match status" value="1"/>
</dbReference>
<keyword evidence="6" id="KW-0611">Plant defense</keyword>
<reference evidence="10" key="1">
    <citation type="journal article" date="2024" name="IScience">
        <title>Strigolactones Initiate the Formation of Haustorium-like Structures in Castilleja.</title>
        <authorList>
            <person name="Buerger M."/>
            <person name="Peterson D."/>
            <person name="Chory J."/>
        </authorList>
    </citation>
    <scope>NUCLEOTIDE SEQUENCE [LARGE SCALE GENOMIC DNA]</scope>
</reference>
<dbReference type="GO" id="GO:0009626">
    <property type="term" value="P:plant-type hypersensitive response"/>
    <property type="evidence" value="ECO:0007669"/>
    <property type="project" value="UniProtKB-KW"/>
</dbReference>
<keyword evidence="3" id="KW-0433">Leucine-rich repeat</keyword>
<evidence type="ECO:0000313" key="10">
    <source>
        <dbReference type="Proteomes" id="UP001632038"/>
    </source>
</evidence>
<dbReference type="Pfam" id="PF00931">
    <property type="entry name" value="NB-ARC"/>
    <property type="match status" value="1"/>
</dbReference>
<dbReference type="GO" id="GO:0005737">
    <property type="term" value="C:cytoplasm"/>
    <property type="evidence" value="ECO:0007669"/>
    <property type="project" value="UniProtKB-SubCell"/>
</dbReference>
<evidence type="ECO:0000313" key="9">
    <source>
        <dbReference type="EMBL" id="KAL3650565.1"/>
    </source>
</evidence>
<protein>
    <recommendedName>
        <fullName evidence="8">NB-ARC domain-containing protein</fullName>
    </recommendedName>
</protein>
<evidence type="ECO:0000256" key="1">
    <source>
        <dbReference type="ARBA" id="ARBA00002074"/>
    </source>
</evidence>
<evidence type="ECO:0000256" key="7">
    <source>
        <dbReference type="SAM" id="Coils"/>
    </source>
</evidence>
<evidence type="ECO:0000259" key="8">
    <source>
        <dbReference type="Pfam" id="PF00931"/>
    </source>
</evidence>
<dbReference type="EMBL" id="JAVIJP010000007">
    <property type="protein sequence ID" value="KAL3650565.1"/>
    <property type="molecule type" value="Genomic_DNA"/>
</dbReference>
<dbReference type="Gene3D" id="1.10.10.10">
    <property type="entry name" value="Winged helix-like DNA-binding domain superfamily/Winged helix DNA-binding domain"/>
    <property type="match status" value="1"/>
</dbReference>
<dbReference type="PANTHER" id="PTHR23155">
    <property type="entry name" value="DISEASE RESISTANCE PROTEIN RP"/>
    <property type="match status" value="1"/>
</dbReference>
<evidence type="ECO:0000256" key="2">
    <source>
        <dbReference type="ARBA" id="ARBA00008894"/>
    </source>
</evidence>
<keyword evidence="7" id="KW-0175">Coiled coil</keyword>
<accession>A0ABD3E7V8</accession>
<feature type="coiled-coil region" evidence="7">
    <location>
        <begin position="84"/>
        <end position="152"/>
    </location>
</feature>
<dbReference type="AlphaFoldDB" id="A0ABD3E7V8"/>
<proteinExistence type="inferred from homology"/>
<comment type="function">
    <text evidence="1">Confers resistance to late blight (Phytophthora infestans) races carrying the avirulence gene Avr1. Resistance proteins guard the plant against pathogens that contain an appropriate avirulence protein via an indirect interaction with this avirulence protein. That triggers a defense system including the hypersensitive response, which restricts the pathogen growth.</text>
</comment>
<gene>
    <name evidence="9" type="ORF">CASFOL_006968</name>
</gene>
<sequence>MGCYAAVVSLKETIERLLSQQHSKIIDLALDEVRSLLQKLDHVENKDDSIDLYSGEWETSNSLSQVLKSGRSTRSHRRRRRGFRNDLDGKMREAARELEDALETHLLLNQAHHRPVDLEELKQDVVSFSEAVKELNDEYTNEGDEEEEDEENHRVDYDLGVNKMVGYSDVLGKMKDELLYGDTTAVRVGALVGMGGIGKTTLARAFFEDPMVSNWYYYIIWINVGPDYQVTDIVESILNHVDPKTTTEDNLLGVGDERVSHFHENLKGRRCLVVLDDVWNKEVIEAVRELLPEAELKCYGHRVSLILVTSRFETIATYQQGIGMIELRFMNKEESWDLLRLKVFGEGSSCTPELEKPGKNIAENCEGLPLTIVTIADILLKADKRTPKYWNKVADKKNSVFFDAYKQMSKVLLRSYEYLPRYLKEYFLYIGAFPLKYDVPISKFALLWGVEGCFLLTASKNFDDLQGHVSIHMEELKGRSLALVRKTTFKQKPKTYGLHPALWHACAGEAGKNKFFHAFNKYSDCIVEERMRNQRRLCVHNNVLLSIKDARTSMASISTARSLLCNGPNHPYPVAVSVCLDHLRLLRVIDALTIRFYEFPTEVVELVRLRYLALTCNGKLPSSISKLSSLEVLIVHRYFNIVKLHEKDESSSSSCLPMEIWGALLPNLVTLLDANARSCTKAVLKELPKLKKLRVRIELSLDDAEPLSISCHTNKLESLKCVVVNPVIRRSPLVSILLFPSSLKRLSLNGLGCPWEYVNNAVASLPKLEVLKLRCFAFRGEEWETPDDGFLSLEFLLIEDTDLVFWDIGNGSFPRLQCLVLKQCYKLEYIESEFPESLNKIEMVDCSHSAEDCVKQMMYERNTLKLYVYYSWLEKPDE</sequence>
<dbReference type="Gene3D" id="1.10.8.430">
    <property type="entry name" value="Helical domain of apoptotic protease-activating factors"/>
    <property type="match status" value="1"/>
</dbReference>
<dbReference type="InterPro" id="IPR032675">
    <property type="entry name" value="LRR_dom_sf"/>
</dbReference>
<keyword evidence="4" id="KW-0381">Hypersensitive response</keyword>
<comment type="caution">
    <text evidence="9">The sequence shown here is derived from an EMBL/GenBank/DDBJ whole genome shotgun (WGS) entry which is preliminary data.</text>
</comment>
<dbReference type="Proteomes" id="UP001632038">
    <property type="component" value="Unassembled WGS sequence"/>
</dbReference>
<dbReference type="InterPro" id="IPR036388">
    <property type="entry name" value="WH-like_DNA-bd_sf"/>
</dbReference>
<dbReference type="SUPFAM" id="SSF52540">
    <property type="entry name" value="P-loop containing nucleoside triphosphate hydrolases"/>
    <property type="match status" value="1"/>
</dbReference>
<evidence type="ECO:0000256" key="6">
    <source>
        <dbReference type="ARBA" id="ARBA00022821"/>
    </source>
</evidence>
<dbReference type="SUPFAM" id="SSF52058">
    <property type="entry name" value="L domain-like"/>
    <property type="match status" value="1"/>
</dbReference>
<dbReference type="InterPro" id="IPR002182">
    <property type="entry name" value="NB-ARC"/>
</dbReference>
<dbReference type="Gene3D" id="3.80.10.10">
    <property type="entry name" value="Ribonuclease Inhibitor"/>
    <property type="match status" value="1"/>
</dbReference>
<dbReference type="InterPro" id="IPR042197">
    <property type="entry name" value="Apaf_helical"/>
</dbReference>
<keyword evidence="10" id="KW-1185">Reference proteome</keyword>
<dbReference type="PRINTS" id="PR00364">
    <property type="entry name" value="DISEASERSIST"/>
</dbReference>
<evidence type="ECO:0000256" key="3">
    <source>
        <dbReference type="ARBA" id="ARBA00022614"/>
    </source>
</evidence>
<dbReference type="InterPro" id="IPR027417">
    <property type="entry name" value="P-loop_NTPase"/>
</dbReference>
<evidence type="ECO:0000256" key="5">
    <source>
        <dbReference type="ARBA" id="ARBA00022737"/>
    </source>
</evidence>
<dbReference type="InterPro" id="IPR044974">
    <property type="entry name" value="Disease_R_plants"/>
</dbReference>
<organism evidence="9 10">
    <name type="scientific">Castilleja foliolosa</name>
    <dbReference type="NCBI Taxonomy" id="1961234"/>
    <lineage>
        <taxon>Eukaryota</taxon>
        <taxon>Viridiplantae</taxon>
        <taxon>Streptophyta</taxon>
        <taxon>Embryophyta</taxon>
        <taxon>Tracheophyta</taxon>
        <taxon>Spermatophyta</taxon>
        <taxon>Magnoliopsida</taxon>
        <taxon>eudicotyledons</taxon>
        <taxon>Gunneridae</taxon>
        <taxon>Pentapetalae</taxon>
        <taxon>asterids</taxon>
        <taxon>lamiids</taxon>
        <taxon>Lamiales</taxon>
        <taxon>Orobanchaceae</taxon>
        <taxon>Pedicularideae</taxon>
        <taxon>Castillejinae</taxon>
        <taxon>Castilleja</taxon>
    </lineage>
</organism>
<comment type="similarity">
    <text evidence="2">Belongs to the disease resistance NB-LRR family.</text>
</comment>
<keyword evidence="5" id="KW-0677">Repeat</keyword>
<name>A0ABD3E7V8_9LAMI</name>
<feature type="domain" description="NB-ARC" evidence="8">
    <location>
        <begin position="171"/>
        <end position="345"/>
    </location>
</feature>
<evidence type="ECO:0000256" key="4">
    <source>
        <dbReference type="ARBA" id="ARBA00022667"/>
    </source>
</evidence>